<dbReference type="InterPro" id="IPR024079">
    <property type="entry name" value="MetalloPept_cat_dom_sf"/>
</dbReference>
<name>A0A8H3FQH1_9LECA</name>
<evidence type="ECO:0000313" key="2">
    <source>
        <dbReference type="EMBL" id="CAF9928906.1"/>
    </source>
</evidence>
<accession>A0A8H3FQH1</accession>
<evidence type="ECO:0000313" key="3">
    <source>
        <dbReference type="Proteomes" id="UP000664203"/>
    </source>
</evidence>
<dbReference type="AlphaFoldDB" id="A0A8H3FQH1"/>
<gene>
    <name evidence="2" type="ORF">ALECFALPRED_004169</name>
</gene>
<organism evidence="2 3">
    <name type="scientific">Alectoria fallacina</name>
    <dbReference type="NCBI Taxonomy" id="1903189"/>
    <lineage>
        <taxon>Eukaryota</taxon>
        <taxon>Fungi</taxon>
        <taxon>Dikarya</taxon>
        <taxon>Ascomycota</taxon>
        <taxon>Pezizomycotina</taxon>
        <taxon>Lecanoromycetes</taxon>
        <taxon>OSLEUM clade</taxon>
        <taxon>Lecanoromycetidae</taxon>
        <taxon>Lecanorales</taxon>
        <taxon>Lecanorineae</taxon>
        <taxon>Parmeliaceae</taxon>
        <taxon>Alectoria</taxon>
    </lineage>
</organism>
<reference evidence="2" key="1">
    <citation type="submission" date="2021-03" db="EMBL/GenBank/DDBJ databases">
        <authorList>
            <person name="Tagirdzhanova G."/>
        </authorList>
    </citation>
    <scope>NUCLEOTIDE SEQUENCE</scope>
</reference>
<dbReference type="SUPFAM" id="SSF55486">
    <property type="entry name" value="Metalloproteases ('zincins'), catalytic domain"/>
    <property type="match status" value="1"/>
</dbReference>
<comment type="caution">
    <text evidence="2">The sequence shown here is derived from an EMBL/GenBank/DDBJ whole genome shotgun (WGS) entry which is preliminary data.</text>
</comment>
<dbReference type="OrthoDB" id="5364296at2759"/>
<proteinExistence type="predicted"/>
<evidence type="ECO:0000256" key="1">
    <source>
        <dbReference type="SAM" id="SignalP"/>
    </source>
</evidence>
<dbReference type="Gene3D" id="3.40.390.10">
    <property type="entry name" value="Collagenase (Catalytic Domain)"/>
    <property type="match status" value="1"/>
</dbReference>
<protein>
    <submittedName>
        <fullName evidence="2">Uncharacterized protein</fullName>
    </submittedName>
</protein>
<keyword evidence="1" id="KW-0732">Signal</keyword>
<keyword evidence="3" id="KW-1185">Reference proteome</keyword>
<dbReference type="Proteomes" id="UP000664203">
    <property type="component" value="Unassembled WGS sequence"/>
</dbReference>
<dbReference type="GO" id="GO:0008237">
    <property type="term" value="F:metallopeptidase activity"/>
    <property type="evidence" value="ECO:0007669"/>
    <property type="project" value="InterPro"/>
</dbReference>
<feature type="chain" id="PRO_5034307797" evidence="1">
    <location>
        <begin position="22"/>
        <end position="245"/>
    </location>
</feature>
<feature type="signal peptide" evidence="1">
    <location>
        <begin position="1"/>
        <end position="21"/>
    </location>
</feature>
<dbReference type="EMBL" id="CAJPDR010000258">
    <property type="protein sequence ID" value="CAF9928906.1"/>
    <property type="molecule type" value="Genomic_DNA"/>
</dbReference>
<sequence length="245" mass="26343">MSSTLLRTCLFLALLLPLARARPQDQERTSGGFSLGMVNDWVPSGNYLIYSCGSKAADVKNILDMTYLALQTAILSTDSAAYGAFFRTADPASVTAVLSNITAGAKIKTLRHGLRAPVLVCVNALDAGIRTFWNMCQESERTAVIQPPETSLVFLCPVFFDQKPLPLSTDCATVNHAGTAFLAHHYIAGAQYGFLVHALADMYIRQRVPGRALGGDVGGENACLALPPDQALMNPSSYAYYVSCK</sequence>